<comment type="caution">
    <text evidence="1">The sequence shown here is derived from an EMBL/GenBank/DDBJ whole genome shotgun (WGS) entry which is preliminary data.</text>
</comment>
<evidence type="ECO:0000313" key="1">
    <source>
        <dbReference type="EMBL" id="GES39312.1"/>
    </source>
</evidence>
<dbReference type="EMBL" id="BLAH01000113">
    <property type="protein sequence ID" value="GES39312.1"/>
    <property type="molecule type" value="Genomic_DNA"/>
</dbReference>
<gene>
    <name evidence="1" type="ORF">RAJCM14343_4580</name>
</gene>
<protein>
    <submittedName>
        <fullName evidence="1">Uncharacterized protein</fullName>
    </submittedName>
</protein>
<keyword evidence="2" id="KW-1185">Reference proteome</keyword>
<reference evidence="1 2" key="1">
    <citation type="journal article" date="2018" name="Biodegradation">
        <title>1,4-Dioxane degradation characteristics of Rhodococcus aetherivorans JCM 14343.</title>
        <authorList>
            <person name="Inoue D."/>
            <person name="Tsunoda T."/>
            <person name="Yamamoto N."/>
            <person name="Ike M."/>
            <person name="Sei K."/>
        </authorList>
    </citation>
    <scope>NUCLEOTIDE SEQUENCE [LARGE SCALE GENOMIC DNA]</scope>
    <source>
        <strain evidence="1 2">JCM 14343</strain>
    </source>
</reference>
<proteinExistence type="predicted"/>
<sequence>MDTREGPVLLYSPKRVCRPVGRDDRADGKTKGCWSESVTTVATY</sequence>
<dbReference type="Proteomes" id="UP000325466">
    <property type="component" value="Unassembled WGS sequence"/>
</dbReference>
<organism evidence="1 2">
    <name type="scientific">Rhodococcus aetherivorans</name>
    <dbReference type="NCBI Taxonomy" id="191292"/>
    <lineage>
        <taxon>Bacteria</taxon>
        <taxon>Bacillati</taxon>
        <taxon>Actinomycetota</taxon>
        <taxon>Actinomycetes</taxon>
        <taxon>Mycobacteriales</taxon>
        <taxon>Nocardiaceae</taxon>
        <taxon>Rhodococcus</taxon>
    </lineage>
</organism>
<accession>A0ABQ0YRY0</accession>
<name>A0ABQ0YRY0_9NOCA</name>
<evidence type="ECO:0000313" key="2">
    <source>
        <dbReference type="Proteomes" id="UP000325466"/>
    </source>
</evidence>